<gene>
    <name evidence="1" type="ORF">PanWU01x14_024220</name>
</gene>
<dbReference type="AlphaFoldDB" id="A0A2P5DWJ7"/>
<evidence type="ECO:0000313" key="2">
    <source>
        <dbReference type="Proteomes" id="UP000237105"/>
    </source>
</evidence>
<protein>
    <submittedName>
        <fullName evidence="1">Uncharacterized protein</fullName>
    </submittedName>
</protein>
<reference evidence="2" key="1">
    <citation type="submission" date="2016-06" db="EMBL/GenBank/DDBJ databases">
        <title>Parallel loss of symbiosis genes in relatives of nitrogen-fixing non-legume Parasponia.</title>
        <authorList>
            <person name="Van Velzen R."/>
            <person name="Holmer R."/>
            <person name="Bu F."/>
            <person name="Rutten L."/>
            <person name="Van Zeijl A."/>
            <person name="Liu W."/>
            <person name="Santuari L."/>
            <person name="Cao Q."/>
            <person name="Sharma T."/>
            <person name="Shen D."/>
            <person name="Roswanjaya Y."/>
            <person name="Wardhani T."/>
            <person name="Kalhor M.S."/>
            <person name="Jansen J."/>
            <person name="Van den Hoogen J."/>
            <person name="Gungor B."/>
            <person name="Hartog M."/>
            <person name="Hontelez J."/>
            <person name="Verver J."/>
            <person name="Yang W.-C."/>
            <person name="Schijlen E."/>
            <person name="Repin R."/>
            <person name="Schilthuizen M."/>
            <person name="Schranz E."/>
            <person name="Heidstra R."/>
            <person name="Miyata K."/>
            <person name="Fedorova E."/>
            <person name="Kohlen W."/>
            <person name="Bisseling T."/>
            <person name="Smit S."/>
            <person name="Geurts R."/>
        </authorList>
    </citation>
    <scope>NUCLEOTIDE SEQUENCE [LARGE SCALE GENOMIC DNA]</scope>
    <source>
        <strain evidence="2">cv. WU1-14</strain>
    </source>
</reference>
<accession>A0A2P5DWJ7</accession>
<dbReference type="EMBL" id="JXTB01000012">
    <property type="protein sequence ID" value="PON77666.1"/>
    <property type="molecule type" value="Genomic_DNA"/>
</dbReference>
<comment type="caution">
    <text evidence="1">The sequence shown here is derived from an EMBL/GenBank/DDBJ whole genome shotgun (WGS) entry which is preliminary data.</text>
</comment>
<keyword evidence="2" id="KW-1185">Reference proteome</keyword>
<organism evidence="1 2">
    <name type="scientific">Parasponia andersonii</name>
    <name type="common">Sponia andersonii</name>
    <dbReference type="NCBI Taxonomy" id="3476"/>
    <lineage>
        <taxon>Eukaryota</taxon>
        <taxon>Viridiplantae</taxon>
        <taxon>Streptophyta</taxon>
        <taxon>Embryophyta</taxon>
        <taxon>Tracheophyta</taxon>
        <taxon>Spermatophyta</taxon>
        <taxon>Magnoliopsida</taxon>
        <taxon>eudicotyledons</taxon>
        <taxon>Gunneridae</taxon>
        <taxon>Pentapetalae</taxon>
        <taxon>rosids</taxon>
        <taxon>fabids</taxon>
        <taxon>Rosales</taxon>
        <taxon>Cannabaceae</taxon>
        <taxon>Parasponia</taxon>
    </lineage>
</organism>
<evidence type="ECO:0000313" key="1">
    <source>
        <dbReference type="EMBL" id="PON77666.1"/>
    </source>
</evidence>
<proteinExistence type="predicted"/>
<sequence>MGCLRRGRAPVSLSDGALDLVVGARGAVSTGSVGLAWSCARGTASTGSVGSCGCGRSCQQRKSFCRSLRVSCSVGSGDG</sequence>
<name>A0A2P5DWJ7_PARAD</name>
<dbReference type="Proteomes" id="UP000237105">
    <property type="component" value="Unassembled WGS sequence"/>
</dbReference>